<reference evidence="2 3" key="1">
    <citation type="submission" date="2019-06" db="EMBL/GenBank/DDBJ databases">
        <authorList>
            <person name="Li M."/>
        </authorList>
    </citation>
    <scope>NUCLEOTIDE SEQUENCE [LARGE SCALE GENOMIC DNA]</scope>
    <source>
        <strain evidence="2 3">BGMRC2036</strain>
    </source>
</reference>
<proteinExistence type="predicted"/>
<feature type="chain" id="PRO_5021369898" evidence="1">
    <location>
        <begin position="22"/>
        <end position="470"/>
    </location>
</feature>
<gene>
    <name evidence="2" type="ORF">FJU08_20480</name>
</gene>
<dbReference type="EMBL" id="VHLG01000018">
    <property type="protein sequence ID" value="TPW27384.1"/>
    <property type="molecule type" value="Genomic_DNA"/>
</dbReference>
<accession>A0A506U2X3</accession>
<keyword evidence="1" id="KW-0732">Signal</keyword>
<keyword evidence="3" id="KW-1185">Reference proteome</keyword>
<name>A0A506U2X3_9HYPH</name>
<evidence type="ECO:0000313" key="3">
    <source>
        <dbReference type="Proteomes" id="UP000318801"/>
    </source>
</evidence>
<evidence type="ECO:0000256" key="1">
    <source>
        <dbReference type="SAM" id="SignalP"/>
    </source>
</evidence>
<dbReference type="AlphaFoldDB" id="A0A506U2X3"/>
<evidence type="ECO:0000313" key="2">
    <source>
        <dbReference type="EMBL" id="TPW27384.1"/>
    </source>
</evidence>
<feature type="signal peptide" evidence="1">
    <location>
        <begin position="1"/>
        <end position="21"/>
    </location>
</feature>
<organism evidence="2 3">
    <name type="scientific">Martelella alba</name>
    <dbReference type="NCBI Taxonomy" id="2590451"/>
    <lineage>
        <taxon>Bacteria</taxon>
        <taxon>Pseudomonadati</taxon>
        <taxon>Pseudomonadota</taxon>
        <taxon>Alphaproteobacteria</taxon>
        <taxon>Hyphomicrobiales</taxon>
        <taxon>Aurantimonadaceae</taxon>
        <taxon>Martelella</taxon>
    </lineage>
</organism>
<sequence>MVRLLAFLVAILFCHANTAAAASADFVYEGEVEYLGAHNVVYHLRIERTKDNRRIEIHELGCNFDLTKMPDGRWKGTLEQSTENRLACPFGIELFIKRGGVTRNYSEALDIRTAGAFGRVAMRGKVAATPETVELIEKVCRDRDCDPFKMDYDLNAAPPKPAMRCPDTPEGEQLPAQMPSLQEGSALRIDAVDVVCLTRPNGKVAWTVQLKADELGPFLQVETSPFRQAQELQEGMYIPEIFWPDTYQSTDWWLTVIEGIAGLPAGKALILQCLTEAMEPCEIKLRNVDPNVDEPELQLTYSQGNARGKQLDFFLNLERKRRERLLEKGEEYGNMYWHGLFQGGPLENTIAYSRLIAGYGIARVAMLGDCGKGVENAPLRETSYRAVENIYHNFLRWEARGSAVKGSIEVPAGFAAVFNRIVDLDSQLGPDDYADFADVIKHLDCSSPQLRQIETNMINFIHTDFRRALQ</sequence>
<dbReference type="RefSeq" id="WP_141150920.1">
    <property type="nucleotide sequence ID" value="NZ_VHLG01000018.1"/>
</dbReference>
<protein>
    <submittedName>
        <fullName evidence="2">Uncharacterized protein</fullName>
    </submittedName>
</protein>
<comment type="caution">
    <text evidence="2">The sequence shown here is derived from an EMBL/GenBank/DDBJ whole genome shotgun (WGS) entry which is preliminary data.</text>
</comment>
<dbReference type="Proteomes" id="UP000318801">
    <property type="component" value="Unassembled WGS sequence"/>
</dbReference>